<dbReference type="InterPro" id="IPR017087">
    <property type="entry name" value="UCP037004"/>
</dbReference>
<dbReference type="PANTHER" id="PTHR30087">
    <property type="entry name" value="INNER MEMBRANE PROTEIN"/>
    <property type="match status" value="1"/>
</dbReference>
<dbReference type="Proteomes" id="UP001169862">
    <property type="component" value="Unassembled WGS sequence"/>
</dbReference>
<accession>A0AAW7XJN1</accession>
<protein>
    <submittedName>
        <fullName evidence="2">DUF523 and DUF1722 domain-containing protein</fullName>
    </submittedName>
</protein>
<feature type="domain" description="DUF1722" evidence="1">
    <location>
        <begin position="200"/>
        <end position="316"/>
    </location>
</feature>
<name>A0AAW7XJN1_9GAMM</name>
<dbReference type="PANTHER" id="PTHR30087:SF0">
    <property type="entry name" value="INNER MEMBRANE PROTEIN"/>
    <property type="match status" value="1"/>
</dbReference>
<dbReference type="Pfam" id="PF04463">
    <property type="entry name" value="2-thiour_desulf"/>
    <property type="match status" value="1"/>
</dbReference>
<dbReference type="InterPro" id="IPR007553">
    <property type="entry name" value="2-thiour_desulf"/>
</dbReference>
<dbReference type="InterPro" id="IPR013560">
    <property type="entry name" value="DUF1722"/>
</dbReference>
<evidence type="ECO:0000313" key="2">
    <source>
        <dbReference type="EMBL" id="MDO6453916.1"/>
    </source>
</evidence>
<dbReference type="Pfam" id="PF08349">
    <property type="entry name" value="DUF1722"/>
    <property type="match status" value="1"/>
</dbReference>
<dbReference type="EMBL" id="JAUOPG010000006">
    <property type="protein sequence ID" value="MDO6453916.1"/>
    <property type="molecule type" value="Genomic_DNA"/>
</dbReference>
<dbReference type="AlphaFoldDB" id="A0AAW7XJN1"/>
<gene>
    <name evidence="2" type="ORF">Q4490_10100</name>
</gene>
<proteinExistence type="predicted"/>
<sequence>MPHRNTQSVPSYKIPVGISACLLGDNVRFNGGHSQSQLCMKTFANYFDYVKFCPEVAAGFPTPRPSMRLTGDPDDPVLRFTNDPTSELTEQFTQGYQNKVENCGELDGYILMKNSPSCGLERIKIYQENGHPHQTRGRGLFTKALMEKYPLLPVEEEGRLNDVHLCENFIMRVFAHYHFRNEVLAQPTYANLLKYHSSYKYLLMAHSQQAYKSLGKRLATAANEPLDELLVEYQTTFMKAIKHPAKRGSHCNVLLHILGYLKKTVPGEERQDIADVIEQYQRGEVNLTTPVTLLHHYIKRDGSDYIRAQRYLEPYPAALGLRNHV</sequence>
<comment type="caution">
    <text evidence="2">The sequence shown here is derived from an EMBL/GenBank/DDBJ whole genome shotgun (WGS) entry which is preliminary data.</text>
</comment>
<reference evidence="2" key="1">
    <citation type="submission" date="2023-07" db="EMBL/GenBank/DDBJ databases">
        <title>Genome content predicts the carbon catabolic preferences of heterotrophic bacteria.</title>
        <authorList>
            <person name="Gralka M."/>
        </authorList>
    </citation>
    <scope>NUCLEOTIDE SEQUENCE</scope>
    <source>
        <strain evidence="2">I2M16</strain>
    </source>
</reference>
<evidence type="ECO:0000259" key="1">
    <source>
        <dbReference type="Pfam" id="PF08349"/>
    </source>
</evidence>
<dbReference type="PIRSF" id="PIRSF037004">
    <property type="entry name" value="UCP037004"/>
    <property type="match status" value="1"/>
</dbReference>
<dbReference type="RefSeq" id="WP_303550305.1">
    <property type="nucleotide sequence ID" value="NZ_JAUOPG010000006.1"/>
</dbReference>
<evidence type="ECO:0000313" key="3">
    <source>
        <dbReference type="Proteomes" id="UP001169862"/>
    </source>
</evidence>
<organism evidence="2 3">
    <name type="scientific">Neptunomonas phycophila</name>
    <dbReference type="NCBI Taxonomy" id="1572645"/>
    <lineage>
        <taxon>Bacteria</taxon>
        <taxon>Pseudomonadati</taxon>
        <taxon>Pseudomonadota</taxon>
        <taxon>Gammaproteobacteria</taxon>
        <taxon>Oceanospirillales</taxon>
        <taxon>Oceanospirillaceae</taxon>
        <taxon>Neptunomonas</taxon>
    </lineage>
</organism>